<dbReference type="EMBL" id="MN739177">
    <property type="protein sequence ID" value="QHS92265.1"/>
    <property type="molecule type" value="Genomic_DNA"/>
</dbReference>
<dbReference type="AlphaFoldDB" id="A0A6C0BIT6"/>
<protein>
    <submittedName>
        <fullName evidence="1">Uncharacterized protein</fullName>
    </submittedName>
</protein>
<evidence type="ECO:0000313" key="1">
    <source>
        <dbReference type="EMBL" id="QHS92265.1"/>
    </source>
</evidence>
<accession>A0A6C0BIT6</accession>
<proteinExistence type="predicted"/>
<sequence length="155" mass="18153">MAQEVKKTSPIISGITLFLMQQYPGIAVEQVNNAWKYWKHYTSNISDARVAAARHMKILFTENSLNFIEFSEFETDQKCQFDPKDVTYRFNNPHNPFDGDVLVKYLMYHNGSADSQLNPDPHVLKLVVRWLRVDTDERLEWEMKAQLMIQAHLFG</sequence>
<reference evidence="1" key="1">
    <citation type="journal article" date="2020" name="Nature">
        <title>Giant virus diversity and host interactions through global metagenomics.</title>
        <authorList>
            <person name="Schulz F."/>
            <person name="Roux S."/>
            <person name="Paez-Espino D."/>
            <person name="Jungbluth S."/>
            <person name="Walsh D.A."/>
            <person name="Denef V.J."/>
            <person name="McMahon K.D."/>
            <person name="Konstantinidis K.T."/>
            <person name="Eloe-Fadrosh E.A."/>
            <person name="Kyrpides N.C."/>
            <person name="Woyke T."/>
        </authorList>
    </citation>
    <scope>NUCLEOTIDE SEQUENCE</scope>
    <source>
        <strain evidence="1">GVMAG-M-3300014204-73</strain>
    </source>
</reference>
<name>A0A6C0BIT6_9ZZZZ</name>
<organism evidence="1">
    <name type="scientific">viral metagenome</name>
    <dbReference type="NCBI Taxonomy" id="1070528"/>
    <lineage>
        <taxon>unclassified sequences</taxon>
        <taxon>metagenomes</taxon>
        <taxon>organismal metagenomes</taxon>
    </lineage>
</organism>